<accession>A0A841J0G5</accession>
<dbReference type="AlphaFoldDB" id="A0A841J0G5"/>
<proteinExistence type="predicted"/>
<dbReference type="EMBL" id="JACIJP010000002">
    <property type="protein sequence ID" value="MBB6124194.1"/>
    <property type="molecule type" value="Genomic_DNA"/>
</dbReference>
<sequence>MATMMREFAQVREPVGLDDLIEALTQLRAALPEGAEADVRFKGDDVFGRQICISWLREQTAEEAELDARYTAASATSLSLAA</sequence>
<name>A0A841J0G5_9SPHN</name>
<gene>
    <name evidence="1" type="ORF">FHS92_001923</name>
</gene>
<reference evidence="1 2" key="1">
    <citation type="submission" date="2020-08" db="EMBL/GenBank/DDBJ databases">
        <title>Genomic Encyclopedia of Type Strains, Phase IV (KMG-IV): sequencing the most valuable type-strain genomes for metagenomic binning, comparative biology and taxonomic classification.</title>
        <authorList>
            <person name="Goeker M."/>
        </authorList>
    </citation>
    <scope>NUCLEOTIDE SEQUENCE [LARGE SCALE GENOMIC DNA]</scope>
    <source>
        <strain evidence="1 2">DSM 102255</strain>
    </source>
</reference>
<keyword evidence="2" id="KW-1185">Reference proteome</keyword>
<protein>
    <submittedName>
        <fullName evidence="1">Uncharacterized protein</fullName>
    </submittedName>
</protein>
<evidence type="ECO:0000313" key="1">
    <source>
        <dbReference type="EMBL" id="MBB6124194.1"/>
    </source>
</evidence>
<evidence type="ECO:0000313" key="2">
    <source>
        <dbReference type="Proteomes" id="UP000552700"/>
    </source>
</evidence>
<comment type="caution">
    <text evidence="1">The sequence shown here is derived from an EMBL/GenBank/DDBJ whole genome shotgun (WGS) entry which is preliminary data.</text>
</comment>
<organism evidence="1 2">
    <name type="scientific">Sphingobium subterraneum</name>
    <dbReference type="NCBI Taxonomy" id="627688"/>
    <lineage>
        <taxon>Bacteria</taxon>
        <taxon>Pseudomonadati</taxon>
        <taxon>Pseudomonadota</taxon>
        <taxon>Alphaproteobacteria</taxon>
        <taxon>Sphingomonadales</taxon>
        <taxon>Sphingomonadaceae</taxon>
        <taxon>Sphingobium</taxon>
    </lineage>
</organism>
<dbReference type="Proteomes" id="UP000552700">
    <property type="component" value="Unassembled WGS sequence"/>
</dbReference>